<gene>
    <name evidence="2" type="ORF">A2V49_01380</name>
</gene>
<evidence type="ECO:0000313" key="2">
    <source>
        <dbReference type="EMBL" id="OGC45236.1"/>
    </source>
</evidence>
<dbReference type="EMBL" id="MEUV01000045">
    <property type="protein sequence ID" value="OGC45236.1"/>
    <property type="molecule type" value="Genomic_DNA"/>
</dbReference>
<sequence length="183" mass="21730">MYAGYGIYLIQNKLKKPVFFVLMFFISISYLYYPILLTKQFTRYTPKSNAYLWMKENSSEQSTKLVYTEEGLDPMNKLPYANVKKVEVYPNQNAQLYYPVDPKYFDYIIISSRPLEYYKKPIIQKNFPLYSAGWMEFENSLQNTNQYELIKEYVLSKPNLIPLSDVFIYKNLSPLKIPAGSRY</sequence>
<organism evidence="2 3">
    <name type="scientific">candidate division WWE3 bacterium RBG_19FT_COMBO_34_6</name>
    <dbReference type="NCBI Taxonomy" id="1802612"/>
    <lineage>
        <taxon>Bacteria</taxon>
        <taxon>Katanobacteria</taxon>
    </lineage>
</organism>
<feature type="transmembrane region" description="Helical" evidence="1">
    <location>
        <begin position="18"/>
        <end position="37"/>
    </location>
</feature>
<comment type="caution">
    <text evidence="2">The sequence shown here is derived from an EMBL/GenBank/DDBJ whole genome shotgun (WGS) entry which is preliminary data.</text>
</comment>
<keyword evidence="1" id="KW-1133">Transmembrane helix</keyword>
<protein>
    <submittedName>
        <fullName evidence="2">Uncharacterized protein</fullName>
    </submittedName>
</protein>
<keyword evidence="1" id="KW-0472">Membrane</keyword>
<proteinExistence type="predicted"/>
<reference evidence="2 3" key="1">
    <citation type="journal article" date="2016" name="Nat. Commun.">
        <title>Thousands of microbial genomes shed light on interconnected biogeochemical processes in an aquifer system.</title>
        <authorList>
            <person name="Anantharaman K."/>
            <person name="Brown C.T."/>
            <person name="Hug L.A."/>
            <person name="Sharon I."/>
            <person name="Castelle C.J."/>
            <person name="Probst A.J."/>
            <person name="Thomas B.C."/>
            <person name="Singh A."/>
            <person name="Wilkins M.J."/>
            <person name="Karaoz U."/>
            <person name="Brodie E.L."/>
            <person name="Williams K.H."/>
            <person name="Hubbard S.S."/>
            <person name="Banfield J.F."/>
        </authorList>
    </citation>
    <scope>NUCLEOTIDE SEQUENCE [LARGE SCALE GENOMIC DNA]</scope>
</reference>
<dbReference type="AlphaFoldDB" id="A0A1F4UJZ3"/>
<evidence type="ECO:0000313" key="3">
    <source>
        <dbReference type="Proteomes" id="UP000178615"/>
    </source>
</evidence>
<keyword evidence="1" id="KW-0812">Transmembrane</keyword>
<name>A0A1F4UJZ3_UNCKA</name>
<evidence type="ECO:0000256" key="1">
    <source>
        <dbReference type="SAM" id="Phobius"/>
    </source>
</evidence>
<accession>A0A1F4UJZ3</accession>
<dbReference type="Proteomes" id="UP000178615">
    <property type="component" value="Unassembled WGS sequence"/>
</dbReference>